<evidence type="ECO:0000313" key="1">
    <source>
        <dbReference type="EMBL" id="PBK67563.1"/>
    </source>
</evidence>
<keyword evidence="2" id="KW-1185">Reference proteome</keyword>
<dbReference type="Proteomes" id="UP000218334">
    <property type="component" value="Unassembled WGS sequence"/>
</dbReference>
<accession>A0A2H3BUI1</accession>
<evidence type="ECO:0008006" key="3">
    <source>
        <dbReference type="Google" id="ProtNLM"/>
    </source>
</evidence>
<dbReference type="EMBL" id="KZ293436">
    <property type="protein sequence ID" value="PBK67563.1"/>
    <property type="molecule type" value="Genomic_DNA"/>
</dbReference>
<organism evidence="1 2">
    <name type="scientific">Armillaria solidipes</name>
    <dbReference type="NCBI Taxonomy" id="1076256"/>
    <lineage>
        <taxon>Eukaryota</taxon>
        <taxon>Fungi</taxon>
        <taxon>Dikarya</taxon>
        <taxon>Basidiomycota</taxon>
        <taxon>Agaricomycotina</taxon>
        <taxon>Agaricomycetes</taxon>
        <taxon>Agaricomycetidae</taxon>
        <taxon>Agaricales</taxon>
        <taxon>Marasmiineae</taxon>
        <taxon>Physalacriaceae</taxon>
        <taxon>Armillaria</taxon>
    </lineage>
</organism>
<evidence type="ECO:0000313" key="2">
    <source>
        <dbReference type="Proteomes" id="UP000218334"/>
    </source>
</evidence>
<sequence>MAGTGRSMCCCNVSVLKQAFFARWGRHPLFLDWHSTLVAAILSSYLRHRWTPGKTQQGNNFLNKPVVICTDCEGPTIDMVLVVWSTLEMITIGLILVLRYVNAVQSSSRIGRLLAGCINNQEAAHLLSRKPQSRANLFPGAKVYEWQVRTFAPPQTAHVL</sequence>
<name>A0A2H3BUI1_9AGAR</name>
<reference evidence="2" key="1">
    <citation type="journal article" date="2017" name="Nat. Ecol. Evol.">
        <title>Genome expansion and lineage-specific genetic innovations in the forest pathogenic fungi Armillaria.</title>
        <authorList>
            <person name="Sipos G."/>
            <person name="Prasanna A.N."/>
            <person name="Walter M.C."/>
            <person name="O'Connor E."/>
            <person name="Balint B."/>
            <person name="Krizsan K."/>
            <person name="Kiss B."/>
            <person name="Hess J."/>
            <person name="Varga T."/>
            <person name="Slot J."/>
            <person name="Riley R."/>
            <person name="Boka B."/>
            <person name="Rigling D."/>
            <person name="Barry K."/>
            <person name="Lee J."/>
            <person name="Mihaltcheva S."/>
            <person name="LaButti K."/>
            <person name="Lipzen A."/>
            <person name="Waldron R."/>
            <person name="Moloney N.M."/>
            <person name="Sperisen C."/>
            <person name="Kredics L."/>
            <person name="Vagvoelgyi C."/>
            <person name="Patrignani A."/>
            <person name="Fitzpatrick D."/>
            <person name="Nagy I."/>
            <person name="Doyle S."/>
            <person name="Anderson J.B."/>
            <person name="Grigoriev I.V."/>
            <person name="Gueldener U."/>
            <person name="Muensterkoetter M."/>
            <person name="Nagy L.G."/>
        </authorList>
    </citation>
    <scope>NUCLEOTIDE SEQUENCE [LARGE SCALE GENOMIC DNA]</scope>
    <source>
        <strain evidence="2">28-4</strain>
    </source>
</reference>
<proteinExistence type="predicted"/>
<gene>
    <name evidence="1" type="ORF">ARMSODRAFT_315325</name>
</gene>
<dbReference type="AlphaFoldDB" id="A0A2H3BUI1"/>
<protein>
    <recommendedName>
        <fullName evidence="3">Copper transporter</fullName>
    </recommendedName>
</protein>